<dbReference type="Pfam" id="PF05699">
    <property type="entry name" value="Dimer_Tnp_hAT"/>
    <property type="match status" value="1"/>
</dbReference>
<dbReference type="InterPro" id="IPR008906">
    <property type="entry name" value="HATC_C_dom"/>
</dbReference>
<organism evidence="2 3">
    <name type="scientific">Parnassius apollo</name>
    <name type="common">Apollo butterfly</name>
    <name type="synonym">Papilio apollo</name>
    <dbReference type="NCBI Taxonomy" id="110799"/>
    <lineage>
        <taxon>Eukaryota</taxon>
        <taxon>Metazoa</taxon>
        <taxon>Ecdysozoa</taxon>
        <taxon>Arthropoda</taxon>
        <taxon>Hexapoda</taxon>
        <taxon>Insecta</taxon>
        <taxon>Pterygota</taxon>
        <taxon>Neoptera</taxon>
        <taxon>Endopterygota</taxon>
        <taxon>Lepidoptera</taxon>
        <taxon>Glossata</taxon>
        <taxon>Ditrysia</taxon>
        <taxon>Papilionoidea</taxon>
        <taxon>Papilionidae</taxon>
        <taxon>Parnassiinae</taxon>
        <taxon>Parnassini</taxon>
        <taxon>Parnassius</taxon>
        <taxon>Parnassius</taxon>
    </lineage>
</organism>
<dbReference type="PANTHER" id="PTHR46289:SF14">
    <property type="entry name" value="DUF4371 DOMAIN-CONTAINING PROTEIN"/>
    <property type="match status" value="1"/>
</dbReference>
<dbReference type="OrthoDB" id="6598476at2759"/>
<comment type="caution">
    <text evidence="2">The sequence shown here is derived from an EMBL/GenBank/DDBJ whole genome shotgun (WGS) entry which is preliminary data.</text>
</comment>
<evidence type="ECO:0000259" key="1">
    <source>
        <dbReference type="Pfam" id="PF05699"/>
    </source>
</evidence>
<feature type="domain" description="HAT C-terminal dimerisation" evidence="1">
    <location>
        <begin position="26"/>
        <end position="81"/>
    </location>
</feature>
<name>A0A8S3XV18_PARAO</name>
<dbReference type="EMBL" id="CAJQZP010001367">
    <property type="protein sequence ID" value="CAG5042192.1"/>
    <property type="molecule type" value="Genomic_DNA"/>
</dbReference>
<keyword evidence="3" id="KW-1185">Reference proteome</keyword>
<protein>
    <submittedName>
        <fullName evidence="2">(apollo) hypothetical protein</fullName>
    </submittedName>
</protein>
<sequence>MWRIKWVEESELDRIACAIKALGEYNQTLFSNIHKLLKILATLPISTCTPERTFSSLKHLKTYLRNSTGQERLNDLGSMSIHCRIDIDTEEVLCSLQRKIED</sequence>
<dbReference type="Proteomes" id="UP000691718">
    <property type="component" value="Unassembled WGS sequence"/>
</dbReference>
<dbReference type="AlphaFoldDB" id="A0A8S3XV18"/>
<dbReference type="InterPro" id="IPR052958">
    <property type="entry name" value="IFN-induced_PKR_regulator"/>
</dbReference>
<evidence type="ECO:0000313" key="3">
    <source>
        <dbReference type="Proteomes" id="UP000691718"/>
    </source>
</evidence>
<proteinExistence type="predicted"/>
<gene>
    <name evidence="2" type="ORF">PAPOLLO_LOCUS22383</name>
</gene>
<dbReference type="GO" id="GO:0046983">
    <property type="term" value="F:protein dimerization activity"/>
    <property type="evidence" value="ECO:0007669"/>
    <property type="project" value="InterPro"/>
</dbReference>
<dbReference type="PANTHER" id="PTHR46289">
    <property type="entry name" value="52 KDA REPRESSOR OF THE INHIBITOR OF THE PROTEIN KINASE-LIKE PROTEIN-RELATED"/>
    <property type="match status" value="1"/>
</dbReference>
<accession>A0A8S3XV18</accession>
<evidence type="ECO:0000313" key="2">
    <source>
        <dbReference type="EMBL" id="CAG5042192.1"/>
    </source>
</evidence>
<reference evidence="2" key="1">
    <citation type="submission" date="2021-04" db="EMBL/GenBank/DDBJ databases">
        <authorList>
            <person name="Tunstrom K."/>
        </authorList>
    </citation>
    <scope>NUCLEOTIDE SEQUENCE</scope>
</reference>